<evidence type="ECO:0008006" key="3">
    <source>
        <dbReference type="Google" id="ProtNLM"/>
    </source>
</evidence>
<proteinExistence type="predicted"/>
<comment type="caution">
    <text evidence="2">The sequence shown here is derived from an EMBL/GenBank/DDBJ whole genome shotgun (WGS) entry which is preliminary data.</text>
</comment>
<evidence type="ECO:0000256" key="1">
    <source>
        <dbReference type="SAM" id="Phobius"/>
    </source>
</evidence>
<keyword evidence="1" id="KW-1133">Transmembrane helix</keyword>
<sequence>MKKSKSFIRLIVVGLIIALGIIFIFKINNKSEIIIKKWDNIYNENNIIFFYGDEDDEKIKILKQMYSIEEKLDGEKDKLKKAIKVSEILNEIITFDDISSSQGINGYDILKEKGDSKKASARDLGIIYRDFLESVGYTARLGVFKRTDTNFNKQKAYYVVEYWSKEDNKWIMIDFIDRGYFDEKGFPCSAMELLDTDIRNLNYTGNSNRSDYIPMLKKVLYTYTINIDNTTDVKKSNSYITYIKSENDINIKFKGSYIPPTVFTQNKELMNRNPIDTTYIEDEKLYIILMKKQEEKEEPKQDKEENFIVGAFKNGKIVDEYYIRENNKEFKKVKKYSDLILSKGVNTIEISLDGENIESSIEIEW</sequence>
<dbReference type="AlphaFoldDB" id="A0A644WSM6"/>
<evidence type="ECO:0000313" key="2">
    <source>
        <dbReference type="EMBL" id="MPM06521.1"/>
    </source>
</evidence>
<keyword evidence="1" id="KW-0472">Membrane</keyword>
<name>A0A644WSM6_9ZZZZ</name>
<reference evidence="2" key="1">
    <citation type="submission" date="2019-08" db="EMBL/GenBank/DDBJ databases">
        <authorList>
            <person name="Kucharzyk K."/>
            <person name="Murdoch R.W."/>
            <person name="Higgins S."/>
            <person name="Loffler F."/>
        </authorList>
    </citation>
    <scope>NUCLEOTIDE SEQUENCE</scope>
</reference>
<gene>
    <name evidence="2" type="ORF">SDC9_52822</name>
</gene>
<dbReference type="EMBL" id="VSSQ01001237">
    <property type="protein sequence ID" value="MPM06521.1"/>
    <property type="molecule type" value="Genomic_DNA"/>
</dbReference>
<feature type="transmembrane region" description="Helical" evidence="1">
    <location>
        <begin position="7"/>
        <end position="25"/>
    </location>
</feature>
<keyword evidence="1" id="KW-0812">Transmembrane</keyword>
<accession>A0A644WSM6</accession>
<protein>
    <recommendedName>
        <fullName evidence="3">Transglutaminase-like domain-containing protein</fullName>
    </recommendedName>
</protein>
<organism evidence="2">
    <name type="scientific">bioreactor metagenome</name>
    <dbReference type="NCBI Taxonomy" id="1076179"/>
    <lineage>
        <taxon>unclassified sequences</taxon>
        <taxon>metagenomes</taxon>
        <taxon>ecological metagenomes</taxon>
    </lineage>
</organism>